<dbReference type="Proteomes" id="UP000614216">
    <property type="component" value="Unassembled WGS sequence"/>
</dbReference>
<name>A0A937G2M0_9BACT</name>
<dbReference type="AlphaFoldDB" id="A0A937G2M0"/>
<keyword evidence="5" id="KW-0804">Transcription</keyword>
<keyword evidence="9" id="KW-1185">Reference proteome</keyword>
<dbReference type="GO" id="GO:0006352">
    <property type="term" value="P:DNA-templated transcription initiation"/>
    <property type="evidence" value="ECO:0007669"/>
    <property type="project" value="InterPro"/>
</dbReference>
<dbReference type="GO" id="GO:0016987">
    <property type="term" value="F:sigma factor activity"/>
    <property type="evidence" value="ECO:0007669"/>
    <property type="project" value="UniProtKB-KW"/>
</dbReference>
<dbReference type="InterPro" id="IPR007627">
    <property type="entry name" value="RNA_pol_sigma70_r2"/>
</dbReference>
<dbReference type="RefSeq" id="WP_202856825.1">
    <property type="nucleotide sequence ID" value="NZ_JAEUGD010000042.1"/>
</dbReference>
<accession>A0A937G2M0</accession>
<feature type="domain" description="RNA polymerase sigma factor 70 region 4 type 2" evidence="7">
    <location>
        <begin position="125"/>
        <end position="169"/>
    </location>
</feature>
<dbReference type="PANTHER" id="PTHR43133:SF8">
    <property type="entry name" value="RNA POLYMERASE SIGMA FACTOR HI_1459-RELATED"/>
    <property type="match status" value="1"/>
</dbReference>
<protein>
    <submittedName>
        <fullName evidence="8">RNA polymerase sigma factor</fullName>
    </submittedName>
</protein>
<dbReference type="GO" id="GO:0003677">
    <property type="term" value="F:DNA binding"/>
    <property type="evidence" value="ECO:0007669"/>
    <property type="project" value="UniProtKB-KW"/>
</dbReference>
<dbReference type="NCBIfam" id="TIGR02937">
    <property type="entry name" value="sigma70-ECF"/>
    <property type="match status" value="1"/>
</dbReference>
<dbReference type="Gene3D" id="1.10.1740.10">
    <property type="match status" value="1"/>
</dbReference>
<dbReference type="SUPFAM" id="SSF88946">
    <property type="entry name" value="Sigma2 domain of RNA polymerase sigma factors"/>
    <property type="match status" value="1"/>
</dbReference>
<proteinExistence type="inferred from homology"/>
<evidence type="ECO:0000313" key="9">
    <source>
        <dbReference type="Proteomes" id="UP000614216"/>
    </source>
</evidence>
<dbReference type="InterPro" id="IPR014284">
    <property type="entry name" value="RNA_pol_sigma-70_dom"/>
</dbReference>
<keyword evidence="3" id="KW-0731">Sigma factor</keyword>
<keyword evidence="4" id="KW-0238">DNA-binding</keyword>
<evidence type="ECO:0000256" key="3">
    <source>
        <dbReference type="ARBA" id="ARBA00023082"/>
    </source>
</evidence>
<gene>
    <name evidence="8" type="ORF">JMN32_13410</name>
</gene>
<dbReference type="InterPro" id="IPR013325">
    <property type="entry name" value="RNA_pol_sigma_r2"/>
</dbReference>
<evidence type="ECO:0000256" key="5">
    <source>
        <dbReference type="ARBA" id="ARBA00023163"/>
    </source>
</evidence>
<dbReference type="InterPro" id="IPR013324">
    <property type="entry name" value="RNA_pol_sigma_r3/r4-like"/>
</dbReference>
<evidence type="ECO:0000313" key="8">
    <source>
        <dbReference type="EMBL" id="MBL6447311.1"/>
    </source>
</evidence>
<organism evidence="8 9">
    <name type="scientific">Fulvivirga marina</name>
    <dbReference type="NCBI Taxonomy" id="2494733"/>
    <lineage>
        <taxon>Bacteria</taxon>
        <taxon>Pseudomonadati</taxon>
        <taxon>Bacteroidota</taxon>
        <taxon>Cytophagia</taxon>
        <taxon>Cytophagales</taxon>
        <taxon>Fulvivirgaceae</taxon>
        <taxon>Fulvivirga</taxon>
    </lineage>
</organism>
<evidence type="ECO:0000256" key="1">
    <source>
        <dbReference type="ARBA" id="ARBA00010641"/>
    </source>
</evidence>
<comment type="caution">
    <text evidence="8">The sequence shown here is derived from an EMBL/GenBank/DDBJ whole genome shotgun (WGS) entry which is preliminary data.</text>
</comment>
<dbReference type="CDD" id="cd06171">
    <property type="entry name" value="Sigma70_r4"/>
    <property type="match status" value="1"/>
</dbReference>
<dbReference type="InterPro" id="IPR036388">
    <property type="entry name" value="WH-like_DNA-bd_sf"/>
</dbReference>
<evidence type="ECO:0000259" key="6">
    <source>
        <dbReference type="Pfam" id="PF04542"/>
    </source>
</evidence>
<evidence type="ECO:0000259" key="7">
    <source>
        <dbReference type="Pfam" id="PF08281"/>
    </source>
</evidence>
<feature type="domain" description="RNA polymerase sigma-70 region 2" evidence="6">
    <location>
        <begin position="21"/>
        <end position="86"/>
    </location>
</feature>
<dbReference type="InterPro" id="IPR013249">
    <property type="entry name" value="RNA_pol_sigma70_r4_t2"/>
</dbReference>
<reference evidence="8" key="1">
    <citation type="submission" date="2021-01" db="EMBL/GenBank/DDBJ databases">
        <title>Fulvivirga kasyanovii gen. nov., sp nov., a novel member of the phylum Bacteroidetes isolated from seawater in a mussel farm.</title>
        <authorList>
            <person name="Zhao L.-H."/>
            <person name="Wang Z.-J."/>
        </authorList>
    </citation>
    <scope>NUCLEOTIDE SEQUENCE</scope>
    <source>
        <strain evidence="8">29W222</strain>
    </source>
</reference>
<evidence type="ECO:0000256" key="4">
    <source>
        <dbReference type="ARBA" id="ARBA00023125"/>
    </source>
</evidence>
<dbReference type="SUPFAM" id="SSF88659">
    <property type="entry name" value="Sigma3 and sigma4 domains of RNA polymerase sigma factors"/>
    <property type="match status" value="1"/>
</dbReference>
<sequence length="179" mass="21672">MTDEMLMMAVKNGDLQKASELFDRYHKPLYNFFVKITFDRDLGHDLTQNVFLRMIKYRSSYRQDKQFRPWIYQMARNIYADHFRKSKILYSDYTGVEDLKNRIAAVDEVIEEDERQKLLYISLFKLSPEQREVLILTRFQEMKYEEVAQVLDCSVANVKVKVYRAIKQLREKYLELEKI</sequence>
<dbReference type="PANTHER" id="PTHR43133">
    <property type="entry name" value="RNA POLYMERASE ECF-TYPE SIGMA FACTO"/>
    <property type="match status" value="1"/>
</dbReference>
<dbReference type="EMBL" id="JAEUGD010000042">
    <property type="protein sequence ID" value="MBL6447311.1"/>
    <property type="molecule type" value="Genomic_DNA"/>
</dbReference>
<dbReference type="Gene3D" id="1.10.10.10">
    <property type="entry name" value="Winged helix-like DNA-binding domain superfamily/Winged helix DNA-binding domain"/>
    <property type="match status" value="1"/>
</dbReference>
<dbReference type="Pfam" id="PF08281">
    <property type="entry name" value="Sigma70_r4_2"/>
    <property type="match status" value="1"/>
</dbReference>
<keyword evidence="2" id="KW-0805">Transcription regulation</keyword>
<dbReference type="Pfam" id="PF04542">
    <property type="entry name" value="Sigma70_r2"/>
    <property type="match status" value="1"/>
</dbReference>
<comment type="similarity">
    <text evidence="1">Belongs to the sigma-70 factor family. ECF subfamily.</text>
</comment>
<dbReference type="InterPro" id="IPR039425">
    <property type="entry name" value="RNA_pol_sigma-70-like"/>
</dbReference>
<evidence type="ECO:0000256" key="2">
    <source>
        <dbReference type="ARBA" id="ARBA00023015"/>
    </source>
</evidence>